<keyword evidence="1" id="KW-0812">Transmembrane</keyword>
<keyword evidence="1" id="KW-0472">Membrane</keyword>
<feature type="transmembrane region" description="Helical" evidence="1">
    <location>
        <begin position="401"/>
        <end position="423"/>
    </location>
</feature>
<sequence>MTAAEKRICFGICLCQLTAILSGVSLLYLSVIVIIPSKNLLSLGFHLTPIMCTTVTAKDLALEEVKEVKGDKEEINPCKWSTCGEWCLSKGSGSCMQIHVMARRNGSNINFRNCVDILDENCSAHDVNKTYAHPCKKGQCKNLSGLYNCTMDELNMCRNITPAFNCHSRNISREAILCDDDKCEERLNGVYSCNAGSCQKLNDIKHYLKHCERKCLKLEMRERNVVIFSRERLIATSCRSIDSSSNDSALSIEGVSTKQEWKDKKQALLLFCSQVKIAKGSEAYDILTTDCFNATLKNTTDVQHMANYMDLLHLHKNESPANTTDWVISPEESLRIMNNTQLRINPDGCVNSLRKECTAFFETHAHDGADGMTPDRFRCYFTDQDVEYVIGKFDPETTATMLLVTSILPATLFVIACSCLFFCSKSVGVDDEGHLKVTLLQGGGAGGNASEL</sequence>
<dbReference type="PANTHER" id="PTHR12335">
    <property type="entry name" value="TIPE PROTEIN TEMPERATURE-INDUCED PARALYTIC E"/>
    <property type="match status" value="1"/>
</dbReference>
<keyword evidence="1" id="KW-1133">Transmembrane helix</keyword>
<dbReference type="GO" id="GO:0017080">
    <property type="term" value="F:sodium channel regulator activity"/>
    <property type="evidence" value="ECO:0007669"/>
    <property type="project" value="TreeGrafter"/>
</dbReference>
<dbReference type="Proteomes" id="UP001286313">
    <property type="component" value="Unassembled WGS sequence"/>
</dbReference>
<evidence type="ECO:0000313" key="3">
    <source>
        <dbReference type="Proteomes" id="UP001286313"/>
    </source>
</evidence>
<reference evidence="2" key="1">
    <citation type="submission" date="2023-10" db="EMBL/GenBank/DDBJ databases">
        <title>Genome assemblies of two species of porcelain crab, Petrolisthes cinctipes and Petrolisthes manimaculis (Anomura: Porcellanidae).</title>
        <authorList>
            <person name="Angst P."/>
        </authorList>
    </citation>
    <scope>NUCLEOTIDE SEQUENCE</scope>
    <source>
        <strain evidence="2">PB745_01</strain>
        <tissue evidence="2">Gill</tissue>
    </source>
</reference>
<evidence type="ECO:0000313" key="2">
    <source>
        <dbReference type="EMBL" id="KAK3881260.1"/>
    </source>
</evidence>
<dbReference type="PANTHER" id="PTHR12335:SF3">
    <property type="entry name" value="IP11896P"/>
    <property type="match status" value="1"/>
</dbReference>
<gene>
    <name evidence="2" type="ORF">Pcinc_014299</name>
</gene>
<dbReference type="GO" id="GO:0002028">
    <property type="term" value="P:regulation of sodium ion transport"/>
    <property type="evidence" value="ECO:0007669"/>
    <property type="project" value="TreeGrafter"/>
</dbReference>
<proteinExistence type="predicted"/>
<protein>
    <submittedName>
        <fullName evidence="2">Uncharacterized protein</fullName>
    </submittedName>
</protein>
<dbReference type="EMBL" id="JAWQEG010001241">
    <property type="protein sequence ID" value="KAK3881260.1"/>
    <property type="molecule type" value="Genomic_DNA"/>
</dbReference>
<feature type="transmembrane region" description="Helical" evidence="1">
    <location>
        <begin position="12"/>
        <end position="35"/>
    </location>
</feature>
<accession>A0AAE1KTE2</accession>
<evidence type="ECO:0000256" key="1">
    <source>
        <dbReference type="SAM" id="Phobius"/>
    </source>
</evidence>
<organism evidence="2 3">
    <name type="scientific">Petrolisthes cinctipes</name>
    <name type="common">Flat porcelain crab</name>
    <dbReference type="NCBI Taxonomy" id="88211"/>
    <lineage>
        <taxon>Eukaryota</taxon>
        <taxon>Metazoa</taxon>
        <taxon>Ecdysozoa</taxon>
        <taxon>Arthropoda</taxon>
        <taxon>Crustacea</taxon>
        <taxon>Multicrustacea</taxon>
        <taxon>Malacostraca</taxon>
        <taxon>Eumalacostraca</taxon>
        <taxon>Eucarida</taxon>
        <taxon>Decapoda</taxon>
        <taxon>Pleocyemata</taxon>
        <taxon>Anomura</taxon>
        <taxon>Galatheoidea</taxon>
        <taxon>Porcellanidae</taxon>
        <taxon>Petrolisthes</taxon>
    </lineage>
</organism>
<keyword evidence="3" id="KW-1185">Reference proteome</keyword>
<name>A0AAE1KTE2_PETCI</name>
<dbReference type="InterPro" id="IPR031578">
    <property type="entry name" value="TipE"/>
</dbReference>
<dbReference type="AlphaFoldDB" id="A0AAE1KTE2"/>
<dbReference type="GO" id="GO:0005886">
    <property type="term" value="C:plasma membrane"/>
    <property type="evidence" value="ECO:0007669"/>
    <property type="project" value="TreeGrafter"/>
</dbReference>
<comment type="caution">
    <text evidence="2">The sequence shown here is derived from an EMBL/GenBank/DDBJ whole genome shotgun (WGS) entry which is preliminary data.</text>
</comment>